<feature type="transmembrane region" description="Helical" evidence="6">
    <location>
        <begin position="296"/>
        <end position="318"/>
    </location>
</feature>
<feature type="transmembrane region" description="Helical" evidence="6">
    <location>
        <begin position="199"/>
        <end position="216"/>
    </location>
</feature>
<proteinExistence type="predicted"/>
<organism evidence="8 9">
    <name type="scientific">Pantoea cypripedii</name>
    <name type="common">Pectobacterium cypripedii</name>
    <name type="synonym">Erwinia cypripedii</name>
    <dbReference type="NCBI Taxonomy" id="55209"/>
    <lineage>
        <taxon>Bacteria</taxon>
        <taxon>Pseudomonadati</taxon>
        <taxon>Pseudomonadota</taxon>
        <taxon>Gammaproteobacteria</taxon>
        <taxon>Enterobacterales</taxon>
        <taxon>Erwiniaceae</taxon>
        <taxon>Pantoea</taxon>
    </lineage>
</organism>
<evidence type="ECO:0000313" key="8">
    <source>
        <dbReference type="EMBL" id="ORM89634.1"/>
    </source>
</evidence>
<evidence type="ECO:0000256" key="4">
    <source>
        <dbReference type="ARBA" id="ARBA00022989"/>
    </source>
</evidence>
<feature type="transmembrane region" description="Helical" evidence="6">
    <location>
        <begin position="108"/>
        <end position="128"/>
    </location>
</feature>
<feature type="transmembrane region" description="Helical" evidence="6">
    <location>
        <begin position="168"/>
        <end position="187"/>
    </location>
</feature>
<reference evidence="8 9" key="1">
    <citation type="journal article" date="2017" name="Antonie Van Leeuwenhoek">
        <title>Phylogenomic resolution of the bacterial genus Pantoea and its relationship with Erwinia and Tatumella.</title>
        <authorList>
            <person name="Palmer M."/>
            <person name="Steenkamp E.T."/>
            <person name="Coetzee M.P."/>
            <person name="Chan W.Y."/>
            <person name="van Zyl E."/>
            <person name="De Maayer P."/>
            <person name="Coutinho T.A."/>
            <person name="Blom J."/>
            <person name="Smits T.H."/>
            <person name="Duffy B."/>
            <person name="Venter S.N."/>
        </authorList>
    </citation>
    <scope>NUCLEOTIDE SEQUENCE [LARGE SCALE GENOMIC DNA]</scope>
    <source>
        <strain evidence="8 9">LMG 2657</strain>
    </source>
</reference>
<feature type="transmembrane region" description="Helical" evidence="6">
    <location>
        <begin position="50"/>
        <end position="70"/>
    </location>
</feature>
<feature type="transmembrane region" description="Helical" evidence="6">
    <location>
        <begin position="423"/>
        <end position="444"/>
    </location>
</feature>
<dbReference type="EMBL" id="MLJI01000002">
    <property type="protein sequence ID" value="ORM89634.1"/>
    <property type="molecule type" value="Genomic_DNA"/>
</dbReference>
<dbReference type="InterPro" id="IPR020846">
    <property type="entry name" value="MFS_dom"/>
</dbReference>
<dbReference type="RefSeq" id="WP_084879354.1">
    <property type="nucleotide sequence ID" value="NZ_JAGGMY010000005.1"/>
</dbReference>
<protein>
    <recommendedName>
        <fullName evidence="7">Major facilitator superfamily (MFS) profile domain-containing protein</fullName>
    </recommendedName>
</protein>
<dbReference type="PANTHER" id="PTHR42718:SF9">
    <property type="entry name" value="MAJOR FACILITATOR SUPERFAMILY MULTIDRUG TRANSPORTER MFSC"/>
    <property type="match status" value="1"/>
</dbReference>
<feature type="transmembrane region" description="Helical" evidence="6">
    <location>
        <begin position="355"/>
        <end position="382"/>
    </location>
</feature>
<feature type="transmembrane region" description="Helical" evidence="6">
    <location>
        <begin position="264"/>
        <end position="290"/>
    </location>
</feature>
<keyword evidence="3 6" id="KW-0812">Transmembrane</keyword>
<feature type="transmembrane region" description="Helical" evidence="6">
    <location>
        <begin position="394"/>
        <end position="417"/>
    </location>
</feature>
<dbReference type="OrthoDB" id="2412976at2"/>
<feature type="transmembrane region" description="Helical" evidence="6">
    <location>
        <begin position="140"/>
        <end position="162"/>
    </location>
</feature>
<sequence length="451" mass="47884">MHIKNTTQDKLFTTAVCLGFVLVQLDVSIVNVGLETLRQNFHAGIADLEWVMNTYSLLFASLLLGAGTLGDRFGVRNIFVTGILIFIGASLSCAFAPSIYWLDIARGIQGVGAALLVPSSLTLLRQYFADGKARAGAIALWAASGSFALAAGPVAGGFLIKLLGWKSIFLINVPVGLLSVFFTLRFAPISPRFNRNINFASQTLIVLALGLLTFTLTESGRFGWDSRITLSSLLAGLIALALFIRGEKKSADPVVLPSVLSNKLIVSGVIIGFLCNMVFYGAVFIFSIFFQSELKLTALQAGLAFLPMMLCTALVNFSSGRLGRLFRLRGLSGVGSLVSFVGFALLLLIKPDWGAYQLFIPMMLLGAGTSLAMPGVANLIFAQATHEEAGSASALFSCARQMGGVMGVAVFGLIISASGDENLIGGLKMVAATAMLMTLIWLTISKTRLPA</sequence>
<dbReference type="PROSITE" id="PS50850">
    <property type="entry name" value="MFS"/>
    <property type="match status" value="1"/>
</dbReference>
<dbReference type="SUPFAM" id="SSF103473">
    <property type="entry name" value="MFS general substrate transporter"/>
    <property type="match status" value="1"/>
</dbReference>
<evidence type="ECO:0000259" key="7">
    <source>
        <dbReference type="PROSITE" id="PS50850"/>
    </source>
</evidence>
<dbReference type="InterPro" id="IPR036259">
    <property type="entry name" value="MFS_trans_sf"/>
</dbReference>
<dbReference type="Gene3D" id="1.20.1720.10">
    <property type="entry name" value="Multidrug resistance protein D"/>
    <property type="match status" value="1"/>
</dbReference>
<evidence type="ECO:0000313" key="9">
    <source>
        <dbReference type="Proteomes" id="UP000193749"/>
    </source>
</evidence>
<dbReference type="CDD" id="cd17321">
    <property type="entry name" value="MFS_MMR_MDR_like"/>
    <property type="match status" value="1"/>
</dbReference>
<feature type="transmembrane region" description="Helical" evidence="6">
    <location>
        <begin position="77"/>
        <end position="102"/>
    </location>
</feature>
<dbReference type="GO" id="GO:0022857">
    <property type="term" value="F:transmembrane transporter activity"/>
    <property type="evidence" value="ECO:0007669"/>
    <property type="project" value="InterPro"/>
</dbReference>
<evidence type="ECO:0000256" key="3">
    <source>
        <dbReference type="ARBA" id="ARBA00022692"/>
    </source>
</evidence>
<dbReference type="STRING" id="55209.HA50_23790"/>
<accession>A0A1X1ELH3</accession>
<gene>
    <name evidence="8" type="ORF">HA50_23790</name>
</gene>
<dbReference type="InterPro" id="IPR011701">
    <property type="entry name" value="MFS"/>
</dbReference>
<feature type="transmembrane region" description="Helical" evidence="6">
    <location>
        <begin position="12"/>
        <end position="30"/>
    </location>
</feature>
<feature type="transmembrane region" description="Helical" evidence="6">
    <location>
        <begin position="330"/>
        <end position="349"/>
    </location>
</feature>
<feature type="transmembrane region" description="Helical" evidence="6">
    <location>
        <begin position="228"/>
        <end position="244"/>
    </location>
</feature>
<comment type="caution">
    <text evidence="8">The sequence shown here is derived from an EMBL/GenBank/DDBJ whole genome shotgun (WGS) entry which is preliminary data.</text>
</comment>
<keyword evidence="9" id="KW-1185">Reference proteome</keyword>
<dbReference type="Proteomes" id="UP000193749">
    <property type="component" value="Unassembled WGS sequence"/>
</dbReference>
<keyword evidence="5 6" id="KW-0472">Membrane</keyword>
<evidence type="ECO:0000256" key="5">
    <source>
        <dbReference type="ARBA" id="ARBA00023136"/>
    </source>
</evidence>
<name>A0A1X1ELH3_PANCY</name>
<keyword evidence="4 6" id="KW-1133">Transmembrane helix</keyword>
<dbReference type="GO" id="GO:0016020">
    <property type="term" value="C:membrane"/>
    <property type="evidence" value="ECO:0007669"/>
    <property type="project" value="UniProtKB-SubCell"/>
</dbReference>
<dbReference type="Pfam" id="PF07690">
    <property type="entry name" value="MFS_1"/>
    <property type="match status" value="1"/>
</dbReference>
<comment type="subcellular location">
    <subcellularLocation>
        <location evidence="1">Membrane</location>
        <topology evidence="1">Multi-pass membrane protein</topology>
    </subcellularLocation>
</comment>
<evidence type="ECO:0000256" key="2">
    <source>
        <dbReference type="ARBA" id="ARBA00022448"/>
    </source>
</evidence>
<dbReference type="PANTHER" id="PTHR42718">
    <property type="entry name" value="MAJOR FACILITATOR SUPERFAMILY MULTIDRUG TRANSPORTER MFSC"/>
    <property type="match status" value="1"/>
</dbReference>
<dbReference type="AlphaFoldDB" id="A0A1X1ELH3"/>
<keyword evidence="2" id="KW-0813">Transport</keyword>
<feature type="domain" description="Major facilitator superfamily (MFS) profile" evidence="7">
    <location>
        <begin position="12"/>
        <end position="449"/>
    </location>
</feature>
<evidence type="ECO:0000256" key="6">
    <source>
        <dbReference type="SAM" id="Phobius"/>
    </source>
</evidence>
<dbReference type="Gene3D" id="1.20.1250.20">
    <property type="entry name" value="MFS general substrate transporter like domains"/>
    <property type="match status" value="1"/>
</dbReference>
<evidence type="ECO:0000256" key="1">
    <source>
        <dbReference type="ARBA" id="ARBA00004141"/>
    </source>
</evidence>